<sequence>MRTGKYTIDSIEKGVAKLLYREDELMEELVPLETFPFDVKEGDILLIEEENGKLKLECLKDEKEDILKQVRALKKELLDRNN</sequence>
<dbReference type="Proteomes" id="UP000092578">
    <property type="component" value="Unassembled WGS sequence"/>
</dbReference>
<organism evidence="1 2">
    <name type="scientific">Pseudobacillus wudalianchiensis</name>
    <dbReference type="NCBI Taxonomy" id="1743143"/>
    <lineage>
        <taxon>Bacteria</taxon>
        <taxon>Bacillati</taxon>
        <taxon>Bacillota</taxon>
        <taxon>Bacilli</taxon>
        <taxon>Bacillales</taxon>
        <taxon>Bacillaceae</taxon>
        <taxon>Pseudobacillus</taxon>
    </lineage>
</organism>
<gene>
    <name evidence="1" type="ORF">A8F95_11420</name>
</gene>
<proteinExistence type="predicted"/>
<evidence type="ECO:0000313" key="2">
    <source>
        <dbReference type="Proteomes" id="UP000092578"/>
    </source>
</evidence>
<evidence type="ECO:0000313" key="1">
    <source>
        <dbReference type="EMBL" id="OCA85273.1"/>
    </source>
</evidence>
<dbReference type="RefSeq" id="WP_065411241.1">
    <property type="nucleotide sequence ID" value="NZ_MAYT01000027.1"/>
</dbReference>
<dbReference type="InterPro" id="IPR021377">
    <property type="entry name" value="DUF3006"/>
</dbReference>
<reference evidence="2" key="1">
    <citation type="submission" date="2016-05" db="EMBL/GenBank/DDBJ databases">
        <authorList>
            <person name="Liu B."/>
            <person name="Wang J."/>
            <person name="Zhu Y."/>
            <person name="Liu G."/>
            <person name="Chen Q."/>
            <person name="Chen Z."/>
            <person name="Lan J."/>
            <person name="Che J."/>
            <person name="Ge C."/>
            <person name="Shi H."/>
            <person name="Pan Z."/>
            <person name="Liu X."/>
        </authorList>
    </citation>
    <scope>NUCLEOTIDE SEQUENCE [LARGE SCALE GENOMIC DNA]</scope>
    <source>
        <strain evidence="2">FJAT-27215</strain>
    </source>
</reference>
<dbReference type="EMBL" id="MAYT01000027">
    <property type="protein sequence ID" value="OCA85273.1"/>
    <property type="molecule type" value="Genomic_DNA"/>
</dbReference>
<keyword evidence="2" id="KW-1185">Reference proteome</keyword>
<comment type="caution">
    <text evidence="1">The sequence shown here is derived from an EMBL/GenBank/DDBJ whole genome shotgun (WGS) entry which is preliminary data.</text>
</comment>
<dbReference type="AlphaFoldDB" id="A0A1B9AMW6"/>
<protein>
    <submittedName>
        <fullName evidence="1">Uncharacterized protein</fullName>
    </submittedName>
</protein>
<accession>A0A1B9AMW6</accession>
<name>A0A1B9AMW6_9BACI</name>
<dbReference type="Pfam" id="PF11213">
    <property type="entry name" value="DUF3006"/>
    <property type="match status" value="1"/>
</dbReference>